<organism evidence="2 3">
    <name type="scientific">Promicromonospora iranensis</name>
    <dbReference type="NCBI Taxonomy" id="1105144"/>
    <lineage>
        <taxon>Bacteria</taxon>
        <taxon>Bacillati</taxon>
        <taxon>Actinomycetota</taxon>
        <taxon>Actinomycetes</taxon>
        <taxon>Micrococcales</taxon>
        <taxon>Promicromonosporaceae</taxon>
        <taxon>Promicromonospora</taxon>
    </lineage>
</organism>
<gene>
    <name evidence="2" type="ORF">J2S48_004975</name>
</gene>
<reference evidence="2 3" key="1">
    <citation type="submission" date="2023-07" db="EMBL/GenBank/DDBJ databases">
        <title>Sequencing the genomes of 1000 actinobacteria strains.</title>
        <authorList>
            <person name="Klenk H.-P."/>
        </authorList>
    </citation>
    <scope>NUCLEOTIDE SEQUENCE [LARGE SCALE GENOMIC DNA]</scope>
    <source>
        <strain evidence="2 3">DSM 45554</strain>
    </source>
</reference>
<dbReference type="Proteomes" id="UP001183585">
    <property type="component" value="Unassembled WGS sequence"/>
</dbReference>
<evidence type="ECO:0000313" key="2">
    <source>
        <dbReference type="EMBL" id="MDR7385460.1"/>
    </source>
</evidence>
<sequence>MTRSFPWTRLGFAALVVVSLGLGWWGLALDTSHQPGRTWWDVVYHDLQLFVMGADPASSGGQLSWQLQVARFLAPATAVYALFEAARALFTGEIRRFRDRRARDHAIVVGETDAADTVAAALEAAGHRVLRTPDASGLHDVGLTGATVLYACGDDSDEATANVLTVAEAENAVRAAGRGPERLYAHVSDPDLAVALQARHLSCAEPGVDFFTLDVIAAQALAVREVRRMVDAPGGPPPLTRVLVVGSGEFAKALVVGLAREWELAGDGVRLAVGLLADDAGQVVEALRARWSPVAEKIELRVAPALGTGSLGPPDVVYVCHSSDGTSLRVALTATKLWHGGPGSLVLLLDGLAGLTGAFGTEASRVLDNLDGRLRTVTMRDLLAEVEREEARAHADMYERIARSVHHVYLRNQRERGVGWGSVPAMVRWEDLPEDLRASNRGWVVGLPERLARMGATIAPRDGAPEVVFEGAELDKLAEAEHELWESVRVAQGWRSGPVRDDAAKVHPMIGVPWAELPEENREKDRDVVRLLPEILAEFGLEVVRYAEGYGHGGYDGAAVEGAGIAPAGPGVVR</sequence>
<accession>A0ABU2CVT8</accession>
<comment type="caution">
    <text evidence="2">The sequence shown here is derived from an EMBL/GenBank/DDBJ whole genome shotgun (WGS) entry which is preliminary data.</text>
</comment>
<dbReference type="Gene3D" id="6.20.350.10">
    <property type="match status" value="1"/>
</dbReference>
<dbReference type="EMBL" id="JAVDYE010000001">
    <property type="protein sequence ID" value="MDR7385460.1"/>
    <property type="molecule type" value="Genomic_DNA"/>
</dbReference>
<proteinExistence type="predicted"/>
<dbReference type="InterPro" id="IPR003032">
    <property type="entry name" value="Ryanodine_rcpt"/>
</dbReference>
<keyword evidence="3" id="KW-1185">Reference proteome</keyword>
<evidence type="ECO:0000313" key="3">
    <source>
        <dbReference type="Proteomes" id="UP001183585"/>
    </source>
</evidence>
<evidence type="ECO:0000259" key="1">
    <source>
        <dbReference type="Pfam" id="PF02026"/>
    </source>
</evidence>
<name>A0ABU2CVT8_9MICO</name>
<protein>
    <recommendedName>
        <fullName evidence="1">Ryanodine receptor Ryr domain-containing protein</fullName>
    </recommendedName>
</protein>
<dbReference type="Pfam" id="PF02026">
    <property type="entry name" value="RyR"/>
    <property type="match status" value="1"/>
</dbReference>
<dbReference type="RefSeq" id="WP_274995402.1">
    <property type="nucleotide sequence ID" value="NZ_JAJQQP010000009.1"/>
</dbReference>
<feature type="domain" description="Ryanodine receptor Ryr" evidence="1">
    <location>
        <begin position="475"/>
        <end position="543"/>
    </location>
</feature>